<name>Q0ZNV9_SACIS</name>
<keyword evidence="1" id="KW-1133">Transmembrane helix</keyword>
<reference evidence="2" key="1">
    <citation type="journal article" date="2006" name="Microbiology">
        <title>Two novel conjugative plasmids from a single strain of Sulfolobus.</title>
        <authorList>
            <person name="Erauso G."/>
            <person name="Stedman K.M."/>
            <person name="van de Werken H.J."/>
            <person name="Zillig W."/>
            <person name="van der Oost J."/>
        </authorList>
    </citation>
    <scope>NUCLEOTIDE SEQUENCE</scope>
    <source>
        <strain evidence="2">SOG2/4</strain>
        <plasmid evidence="2">pSOG1</plasmid>
    </source>
</reference>
<organism evidence="2">
    <name type="scientific">Saccharolobus islandicus</name>
    <name type="common">Sulfolobus islandicus</name>
    <dbReference type="NCBI Taxonomy" id="43080"/>
    <lineage>
        <taxon>Archaea</taxon>
        <taxon>Thermoproteota</taxon>
        <taxon>Thermoprotei</taxon>
        <taxon>Sulfolobales</taxon>
        <taxon>Sulfolobaceae</taxon>
        <taxon>Saccharolobus</taxon>
    </lineage>
</organism>
<proteinExistence type="predicted"/>
<dbReference type="EMBL" id="DQ335583">
    <property type="protein sequence ID" value="ABE99652.1"/>
    <property type="molecule type" value="Genomic_DNA"/>
</dbReference>
<feature type="transmembrane region" description="Helical" evidence="1">
    <location>
        <begin position="33"/>
        <end position="66"/>
    </location>
</feature>
<sequence length="175" mass="19300">MLRKKFAYTETLSSTGGKNISLPGIGEISEGKMIVAMMIIILGFIIKASLQVHIAAFLTGIVILAIPETSVGFDKTLAGAINYYFRKSESKEKKNTKNTENKIKQSTRTITPLIRQVNSFFKANVQLLAGTVLVIVGIELFNINPSTYFVYFIVFIVVGLGLVLSDYILKITSKK</sequence>
<keyword evidence="2" id="KW-0614">Plasmid</keyword>
<evidence type="ECO:0000256" key="1">
    <source>
        <dbReference type="SAM" id="Phobius"/>
    </source>
</evidence>
<geneLocation type="plasmid" evidence="2">
    <name>pSOG1</name>
</geneLocation>
<feature type="transmembrane region" description="Helical" evidence="1">
    <location>
        <begin position="125"/>
        <end position="143"/>
    </location>
</feature>
<feature type="transmembrane region" description="Helical" evidence="1">
    <location>
        <begin position="149"/>
        <end position="169"/>
    </location>
</feature>
<keyword evidence="1" id="KW-0812">Transmembrane</keyword>
<dbReference type="AlphaFoldDB" id="Q0ZNV9"/>
<accession>Q0ZNV9</accession>
<evidence type="ECO:0000313" key="2">
    <source>
        <dbReference type="EMBL" id="ABE99652.1"/>
    </source>
</evidence>
<protein>
    <submittedName>
        <fullName evidence="2">Uncharacterized protein</fullName>
    </submittedName>
</protein>
<keyword evidence="1" id="KW-0472">Membrane</keyword>